<reference evidence="2" key="1">
    <citation type="journal article" date="2020" name="Stud. Mycol.">
        <title>101 Dothideomycetes genomes: a test case for predicting lifestyles and emergence of pathogens.</title>
        <authorList>
            <person name="Haridas S."/>
            <person name="Albert R."/>
            <person name="Binder M."/>
            <person name="Bloem J."/>
            <person name="Labutti K."/>
            <person name="Salamov A."/>
            <person name="Andreopoulos B."/>
            <person name="Baker S."/>
            <person name="Barry K."/>
            <person name="Bills G."/>
            <person name="Bluhm B."/>
            <person name="Cannon C."/>
            <person name="Castanera R."/>
            <person name="Culley D."/>
            <person name="Daum C."/>
            <person name="Ezra D."/>
            <person name="Gonzalez J."/>
            <person name="Henrissat B."/>
            <person name="Kuo A."/>
            <person name="Liang C."/>
            <person name="Lipzen A."/>
            <person name="Lutzoni F."/>
            <person name="Magnuson J."/>
            <person name="Mondo S."/>
            <person name="Nolan M."/>
            <person name="Ohm R."/>
            <person name="Pangilinan J."/>
            <person name="Park H.-J."/>
            <person name="Ramirez L."/>
            <person name="Alfaro M."/>
            <person name="Sun H."/>
            <person name="Tritt A."/>
            <person name="Yoshinaga Y."/>
            <person name="Zwiers L.-H."/>
            <person name="Turgeon B."/>
            <person name="Goodwin S."/>
            <person name="Spatafora J."/>
            <person name="Crous P."/>
            <person name="Grigoriev I."/>
        </authorList>
    </citation>
    <scope>NUCLEOTIDE SEQUENCE</scope>
    <source>
        <strain evidence="2">SCOH1-5</strain>
    </source>
</reference>
<sequence>MQSRLGYMILAFVLATVTTAWPVQVASRSASLEQYIGALHPGSYSLVFDIHEGVIEDMTLKDKSGKIYADTAPGWGWGPTSIANEILFDVEDRVKEIVFTASEPRDHAKLEYELKKMDAAKAVLLKKGWIG</sequence>
<keyword evidence="1" id="KW-0732">Signal</keyword>
<proteinExistence type="predicted"/>
<feature type="chain" id="PRO_5025479112" evidence="1">
    <location>
        <begin position="21"/>
        <end position="131"/>
    </location>
</feature>
<organism evidence="2 3">
    <name type="scientific">Cercospora zeae-maydis SCOH1-5</name>
    <dbReference type="NCBI Taxonomy" id="717836"/>
    <lineage>
        <taxon>Eukaryota</taxon>
        <taxon>Fungi</taxon>
        <taxon>Dikarya</taxon>
        <taxon>Ascomycota</taxon>
        <taxon>Pezizomycotina</taxon>
        <taxon>Dothideomycetes</taxon>
        <taxon>Dothideomycetidae</taxon>
        <taxon>Mycosphaerellales</taxon>
        <taxon>Mycosphaerellaceae</taxon>
        <taxon>Cercospora</taxon>
    </lineage>
</organism>
<evidence type="ECO:0000256" key="1">
    <source>
        <dbReference type="SAM" id="SignalP"/>
    </source>
</evidence>
<gene>
    <name evidence="2" type="ORF">CERZMDRAFT_101602</name>
</gene>
<dbReference type="EMBL" id="ML992696">
    <property type="protein sequence ID" value="KAF2208148.1"/>
    <property type="molecule type" value="Genomic_DNA"/>
</dbReference>
<dbReference type="Proteomes" id="UP000799539">
    <property type="component" value="Unassembled WGS sequence"/>
</dbReference>
<name>A0A6A6F0Z5_9PEZI</name>
<dbReference type="OrthoDB" id="3625231at2759"/>
<evidence type="ECO:0000313" key="3">
    <source>
        <dbReference type="Proteomes" id="UP000799539"/>
    </source>
</evidence>
<accession>A0A6A6F0Z5</accession>
<dbReference type="AlphaFoldDB" id="A0A6A6F0Z5"/>
<keyword evidence="3" id="KW-1185">Reference proteome</keyword>
<feature type="signal peptide" evidence="1">
    <location>
        <begin position="1"/>
        <end position="20"/>
    </location>
</feature>
<evidence type="ECO:0000313" key="2">
    <source>
        <dbReference type="EMBL" id="KAF2208148.1"/>
    </source>
</evidence>
<protein>
    <submittedName>
        <fullName evidence="2">Uncharacterized protein</fullName>
    </submittedName>
</protein>